<dbReference type="AlphaFoldDB" id="A0A5M3X1I7"/>
<keyword evidence="2" id="KW-0238">DNA-binding</keyword>
<dbReference type="InterPro" id="IPR028082">
    <property type="entry name" value="Peripla_BP_I"/>
</dbReference>
<dbReference type="CDD" id="cd01392">
    <property type="entry name" value="HTH_LacI"/>
    <property type="match status" value="1"/>
</dbReference>
<dbReference type="InterPro" id="IPR046335">
    <property type="entry name" value="LacI/GalR-like_sensor"/>
</dbReference>
<evidence type="ECO:0000313" key="5">
    <source>
        <dbReference type="EMBL" id="GES12603.1"/>
    </source>
</evidence>
<feature type="domain" description="HTH lacI-type" evidence="4">
    <location>
        <begin position="1"/>
        <end position="40"/>
    </location>
</feature>
<dbReference type="PANTHER" id="PTHR30146">
    <property type="entry name" value="LACI-RELATED TRANSCRIPTIONAL REPRESSOR"/>
    <property type="match status" value="1"/>
</dbReference>
<dbReference type="SUPFAM" id="SSF53822">
    <property type="entry name" value="Periplasmic binding protein-like I"/>
    <property type="match status" value="1"/>
</dbReference>
<evidence type="ECO:0000256" key="1">
    <source>
        <dbReference type="ARBA" id="ARBA00023015"/>
    </source>
</evidence>
<dbReference type="InterPro" id="IPR000843">
    <property type="entry name" value="HTH_LacI"/>
</dbReference>
<dbReference type="GO" id="GO:0000976">
    <property type="term" value="F:transcription cis-regulatory region binding"/>
    <property type="evidence" value="ECO:0007669"/>
    <property type="project" value="TreeGrafter"/>
</dbReference>
<dbReference type="InterPro" id="IPR010982">
    <property type="entry name" value="Lambda_DNA-bd_dom_sf"/>
</dbReference>
<comment type="caution">
    <text evidence="5">The sequence shown here is derived from an EMBL/GenBank/DDBJ whole genome shotgun (WGS) entry which is preliminary data.</text>
</comment>
<evidence type="ECO:0000256" key="2">
    <source>
        <dbReference type="ARBA" id="ARBA00023125"/>
    </source>
</evidence>
<evidence type="ECO:0000256" key="3">
    <source>
        <dbReference type="ARBA" id="ARBA00023163"/>
    </source>
</evidence>
<dbReference type="PROSITE" id="PS50932">
    <property type="entry name" value="HTH_LACI_2"/>
    <property type="match status" value="1"/>
</dbReference>
<dbReference type="SUPFAM" id="SSF47413">
    <property type="entry name" value="lambda repressor-like DNA-binding domains"/>
    <property type="match status" value="1"/>
</dbReference>
<dbReference type="Gene3D" id="3.40.50.2300">
    <property type="match status" value="2"/>
</dbReference>
<keyword evidence="6" id="KW-1185">Reference proteome</keyword>
<dbReference type="GO" id="GO:0003700">
    <property type="term" value="F:DNA-binding transcription factor activity"/>
    <property type="evidence" value="ECO:0007669"/>
    <property type="project" value="TreeGrafter"/>
</dbReference>
<name>A0A5M3X1I7_9ACTN</name>
<evidence type="ECO:0000313" key="6">
    <source>
        <dbReference type="Proteomes" id="UP000331127"/>
    </source>
</evidence>
<dbReference type="Proteomes" id="UP000331127">
    <property type="component" value="Unassembled WGS sequence"/>
</dbReference>
<dbReference type="SMART" id="SM00354">
    <property type="entry name" value="HTH_LACI"/>
    <property type="match status" value="1"/>
</dbReference>
<evidence type="ECO:0000259" key="4">
    <source>
        <dbReference type="PROSITE" id="PS50932"/>
    </source>
</evidence>
<protein>
    <submittedName>
        <fullName evidence="5">LacI family transcriptional regulator</fullName>
    </submittedName>
</protein>
<dbReference type="EMBL" id="BLAE01000037">
    <property type="protein sequence ID" value="GES12603.1"/>
    <property type="molecule type" value="Genomic_DNA"/>
</dbReference>
<sequence length="302" mass="31753">MSSILNGKDARFPQETRDRVFAAAAELGYRPSHAGRALAMGKSDIVLLLVPNATFGAQLQDGIDSLAGVAATHGLTLLVRFADPDADETLRAILNLRPAVVVDLGVLDQAGRDLVQAAGVRPVPQAIKEEPDEVDLLIGRIQVTEAFAHGRRRLIYASLADWRLDPVGPIRLRGAEAEAASRGADLTHIHVPLTADGATQALAEANAGSTEPLAVCCYNDDVAIAVLAAARKLGLAVPDEISVIGVDHTAIGQLVTPRLTSIAVDFAGLMEALLRELDTNGHGLPPSPDWSSFVRLAPGDTT</sequence>
<dbReference type="PANTHER" id="PTHR30146:SF153">
    <property type="entry name" value="LACTOSE OPERON REPRESSOR"/>
    <property type="match status" value="1"/>
</dbReference>
<keyword evidence="1" id="KW-0805">Transcription regulation</keyword>
<keyword evidence="3" id="KW-0804">Transcription</keyword>
<gene>
    <name evidence="5" type="ORF">Amac_062000</name>
</gene>
<reference evidence="5 6" key="1">
    <citation type="submission" date="2019-10" db="EMBL/GenBank/DDBJ databases">
        <title>Whole genome shotgun sequence of Acrocarpospora macrocephala NBRC 16266.</title>
        <authorList>
            <person name="Ichikawa N."/>
            <person name="Kimura A."/>
            <person name="Kitahashi Y."/>
            <person name="Komaki H."/>
            <person name="Oguchi A."/>
        </authorList>
    </citation>
    <scope>NUCLEOTIDE SEQUENCE [LARGE SCALE GENOMIC DNA]</scope>
    <source>
        <strain evidence="5 6">NBRC 16266</strain>
    </source>
</reference>
<accession>A0A5M3X1I7</accession>
<proteinExistence type="predicted"/>
<dbReference type="Pfam" id="PF13377">
    <property type="entry name" value="Peripla_BP_3"/>
    <property type="match status" value="1"/>
</dbReference>
<dbReference type="Gene3D" id="1.10.260.40">
    <property type="entry name" value="lambda repressor-like DNA-binding domains"/>
    <property type="match status" value="1"/>
</dbReference>
<organism evidence="5 6">
    <name type="scientific">Acrocarpospora macrocephala</name>
    <dbReference type="NCBI Taxonomy" id="150177"/>
    <lineage>
        <taxon>Bacteria</taxon>
        <taxon>Bacillati</taxon>
        <taxon>Actinomycetota</taxon>
        <taxon>Actinomycetes</taxon>
        <taxon>Streptosporangiales</taxon>
        <taxon>Streptosporangiaceae</taxon>
        <taxon>Acrocarpospora</taxon>
    </lineage>
</organism>